<proteinExistence type="predicted"/>
<dbReference type="AlphaFoldDB" id="A0AAT9GWU5"/>
<name>A0AAT9GWU5_9FLAO</name>
<dbReference type="EMBL" id="AP031573">
    <property type="protein sequence ID" value="BFM41708.1"/>
    <property type="molecule type" value="Genomic_DNA"/>
</dbReference>
<evidence type="ECO:0000313" key="1">
    <source>
        <dbReference type="EMBL" id="BFM41708.1"/>
    </source>
</evidence>
<organism evidence="1">
    <name type="scientific">Flavobacterium sp. CFS9</name>
    <dbReference type="NCBI Taxonomy" id="3143118"/>
    <lineage>
        <taxon>Bacteria</taxon>
        <taxon>Pseudomonadati</taxon>
        <taxon>Bacteroidota</taxon>
        <taxon>Flavobacteriia</taxon>
        <taxon>Flavobacteriales</taxon>
        <taxon>Flavobacteriaceae</taxon>
        <taxon>Flavobacterium</taxon>
    </lineage>
</organism>
<accession>A0AAT9GWU5</accession>
<protein>
    <submittedName>
        <fullName evidence="1">Uncharacterized protein</fullName>
    </submittedName>
</protein>
<gene>
    <name evidence="1" type="ORF">CFS9_03490</name>
</gene>
<sequence length="63" mass="7466">MRMEQKKKCHVAKTNLLQKIVAAKKIRKTKNMAVIRAAWEIPVRQPVAVAFRQWQFFKQKTTL</sequence>
<reference evidence="1" key="1">
    <citation type="submission" date="2024-05" db="EMBL/GenBank/DDBJ databases">
        <title>Whole-Genome Sequence of CFS9, a Potential Fish Probiotic Isolated from the Body Surface of Silurus asotus.</title>
        <authorList>
            <person name="Kojima M."/>
            <person name="Tobioka K."/>
            <person name="Yokota K."/>
            <person name="Nakatani H."/>
            <person name="Hori K."/>
            <person name="Tamaru Y."/>
            <person name="Okazaki F."/>
        </authorList>
    </citation>
    <scope>NUCLEOTIDE SEQUENCE</scope>
    <source>
        <strain evidence="1">CFS9</strain>
    </source>
</reference>